<comment type="caution">
    <text evidence="2">The sequence shown here is derived from an EMBL/GenBank/DDBJ whole genome shotgun (WGS) entry which is preliminary data.</text>
</comment>
<dbReference type="Pfam" id="PF18701">
    <property type="entry name" value="DUF5641"/>
    <property type="match status" value="1"/>
</dbReference>
<dbReference type="EMBL" id="BGPR01000957">
    <property type="protein sequence ID" value="GBM41226.1"/>
    <property type="molecule type" value="Genomic_DNA"/>
</dbReference>
<proteinExistence type="predicted"/>
<keyword evidence="3" id="KW-1185">Reference proteome</keyword>
<evidence type="ECO:0000313" key="3">
    <source>
        <dbReference type="Proteomes" id="UP000499080"/>
    </source>
</evidence>
<feature type="domain" description="DUF5641" evidence="1">
    <location>
        <begin position="75"/>
        <end position="119"/>
    </location>
</feature>
<dbReference type="OrthoDB" id="7763962at2759"/>
<organism evidence="2 3">
    <name type="scientific">Araneus ventricosus</name>
    <name type="common">Orbweaver spider</name>
    <name type="synonym">Epeira ventricosa</name>
    <dbReference type="NCBI Taxonomy" id="182803"/>
    <lineage>
        <taxon>Eukaryota</taxon>
        <taxon>Metazoa</taxon>
        <taxon>Ecdysozoa</taxon>
        <taxon>Arthropoda</taxon>
        <taxon>Chelicerata</taxon>
        <taxon>Arachnida</taxon>
        <taxon>Araneae</taxon>
        <taxon>Araneomorphae</taxon>
        <taxon>Entelegynae</taxon>
        <taxon>Araneoidea</taxon>
        <taxon>Araneidae</taxon>
        <taxon>Araneus</taxon>
    </lineage>
</organism>
<dbReference type="PANTHER" id="PTHR47331:SF2">
    <property type="match status" value="1"/>
</dbReference>
<dbReference type="AlphaFoldDB" id="A0A4Y2FKY9"/>
<accession>A0A4Y2FKY9</accession>
<name>A0A4Y2FKY9_ARAVE</name>
<dbReference type="InterPro" id="IPR040676">
    <property type="entry name" value="DUF5641"/>
</dbReference>
<dbReference type="Proteomes" id="UP000499080">
    <property type="component" value="Unassembled WGS sequence"/>
</dbReference>
<reference evidence="2 3" key="1">
    <citation type="journal article" date="2019" name="Sci. Rep.">
        <title>Orb-weaving spider Araneus ventricosus genome elucidates the spidroin gene catalogue.</title>
        <authorList>
            <person name="Kono N."/>
            <person name="Nakamura H."/>
            <person name="Ohtoshi R."/>
            <person name="Moran D.A.P."/>
            <person name="Shinohara A."/>
            <person name="Yoshida Y."/>
            <person name="Fujiwara M."/>
            <person name="Mori M."/>
            <person name="Tomita M."/>
            <person name="Arakawa K."/>
        </authorList>
    </citation>
    <scope>NUCLEOTIDE SEQUENCE [LARGE SCALE GENOMIC DNA]</scope>
</reference>
<dbReference type="PANTHER" id="PTHR47331">
    <property type="entry name" value="PHD-TYPE DOMAIN-CONTAINING PROTEIN"/>
    <property type="match status" value="1"/>
</dbReference>
<evidence type="ECO:0000259" key="1">
    <source>
        <dbReference type="Pfam" id="PF18701"/>
    </source>
</evidence>
<protein>
    <recommendedName>
        <fullName evidence="1">DUF5641 domain-containing protein</fullName>
    </recommendedName>
</protein>
<evidence type="ECO:0000313" key="2">
    <source>
        <dbReference type="EMBL" id="GBM41226.1"/>
    </source>
</evidence>
<gene>
    <name evidence="2" type="ORF">AVEN_180528_1</name>
</gene>
<sequence>MKFHLNHVIGETHLTFEELSTLLTQIVACLNSRPLTAPNDNSDNFVLTPAHFLIGDILVTPPDDSNANFSVSYSSRWMLVKNTHQGFWKAWSRDYLSSMQSREKWAVQSPNLRPNDVVVPER</sequence>